<reference evidence="8 9" key="1">
    <citation type="journal article" date="2016" name="Nat. Commun.">
        <title>Thousands of microbial genomes shed light on interconnected biogeochemical processes in an aquifer system.</title>
        <authorList>
            <person name="Anantharaman K."/>
            <person name="Brown C.T."/>
            <person name="Hug L.A."/>
            <person name="Sharon I."/>
            <person name="Castelle C.J."/>
            <person name="Probst A.J."/>
            <person name="Thomas B.C."/>
            <person name="Singh A."/>
            <person name="Wilkins M.J."/>
            <person name="Karaoz U."/>
            <person name="Brodie E.L."/>
            <person name="Williams K.H."/>
            <person name="Hubbard S.S."/>
            <person name="Banfield J.F."/>
        </authorList>
    </citation>
    <scope>NUCLEOTIDE SEQUENCE [LARGE SCALE GENOMIC DNA]</scope>
</reference>
<dbReference type="GO" id="GO:0004588">
    <property type="term" value="F:orotate phosphoribosyltransferase activity"/>
    <property type="evidence" value="ECO:0007669"/>
    <property type="project" value="UniProtKB-UniRule"/>
</dbReference>
<comment type="caution">
    <text evidence="8">The sequence shown here is derived from an EMBL/GenBank/DDBJ whole genome shotgun (WGS) entry which is preliminary data.</text>
</comment>
<keyword evidence="6" id="KW-0460">Magnesium</keyword>
<evidence type="ECO:0000256" key="5">
    <source>
        <dbReference type="ARBA" id="ARBA00022975"/>
    </source>
</evidence>
<keyword evidence="4 6" id="KW-0808">Transferase</keyword>
<dbReference type="UniPathway" id="UPA00070">
    <property type="reaction ID" value="UER00119"/>
</dbReference>
<dbReference type="HAMAP" id="MF_01208">
    <property type="entry name" value="PyrE"/>
    <property type="match status" value="1"/>
</dbReference>
<organism evidence="8 9">
    <name type="scientific">Candidatus Staskawiczbacteria bacterium RIFCSPLOWO2_12_FULL_37_15</name>
    <dbReference type="NCBI Taxonomy" id="1802218"/>
    <lineage>
        <taxon>Bacteria</taxon>
        <taxon>Candidatus Staskawicziibacteriota</taxon>
    </lineage>
</organism>
<comment type="similarity">
    <text evidence="6">Belongs to the purine/pyrimidine phosphoribosyltransferase family. PyrE subfamily.</text>
</comment>
<evidence type="ECO:0000313" key="9">
    <source>
        <dbReference type="Proteomes" id="UP000178632"/>
    </source>
</evidence>
<dbReference type="EC" id="2.4.2.10" evidence="2 6"/>
<dbReference type="InterPro" id="IPR023031">
    <property type="entry name" value="OPRT"/>
</dbReference>
<dbReference type="Pfam" id="PF00156">
    <property type="entry name" value="Pribosyltran"/>
    <property type="match status" value="1"/>
</dbReference>
<dbReference type="GO" id="GO:0000287">
    <property type="term" value="F:magnesium ion binding"/>
    <property type="evidence" value="ECO:0007669"/>
    <property type="project" value="UniProtKB-UniRule"/>
</dbReference>
<dbReference type="Proteomes" id="UP000178632">
    <property type="component" value="Unassembled WGS sequence"/>
</dbReference>
<name>A0A1G2IQ69_9BACT</name>
<dbReference type="GO" id="GO:0019856">
    <property type="term" value="P:pyrimidine nucleobase biosynthetic process"/>
    <property type="evidence" value="ECO:0007669"/>
    <property type="project" value="TreeGrafter"/>
</dbReference>
<comment type="function">
    <text evidence="6">Catalyzes the transfer of a ribosyl phosphate group from 5-phosphoribose 1-diphosphate to orotate, leading to the formation of orotidine monophosphate (OMP).</text>
</comment>
<feature type="binding site" evidence="6">
    <location>
        <position position="89"/>
    </location>
    <ligand>
        <name>5-phospho-alpha-D-ribose 1-diphosphate</name>
        <dbReference type="ChEBI" id="CHEBI:58017"/>
        <note>ligand shared between dimeric partners</note>
    </ligand>
</feature>
<sequence>MTRQELTRKLLDFGIIHKGKVTLRSGKETDFYIDLKKAYGYPKLLATLVAEMNKLVPQKTTCVATIGQGGIPLAVLVSQKLNLKLALVRDKPRKHGTRKIIDGHVPSQKDKVVIVDDVFTTGSSIRDVVGHLRPTGCKIVSAAVVVKRGAGKVGLPLAHLLTLKDLTD</sequence>
<dbReference type="Gene3D" id="3.40.50.2020">
    <property type="match status" value="1"/>
</dbReference>
<dbReference type="PANTHER" id="PTHR19278:SF9">
    <property type="entry name" value="URIDINE 5'-MONOPHOSPHATE SYNTHASE"/>
    <property type="match status" value="1"/>
</dbReference>
<feature type="binding site" evidence="6">
    <location>
        <position position="95"/>
    </location>
    <ligand>
        <name>5-phospho-alpha-D-ribose 1-diphosphate</name>
        <dbReference type="ChEBI" id="CHEBI:58017"/>
        <note>ligand shared between dimeric partners</note>
    </ligand>
</feature>
<feature type="binding site" description="in other chain" evidence="6">
    <location>
        <begin position="116"/>
        <end position="124"/>
    </location>
    <ligand>
        <name>5-phospho-alpha-D-ribose 1-diphosphate</name>
        <dbReference type="ChEBI" id="CHEBI:58017"/>
        <note>ligand shared between dimeric partners</note>
    </ligand>
</feature>
<dbReference type="InterPro" id="IPR029057">
    <property type="entry name" value="PRTase-like"/>
</dbReference>
<evidence type="ECO:0000313" key="8">
    <source>
        <dbReference type="EMBL" id="OGZ76782.1"/>
    </source>
</evidence>
<evidence type="ECO:0000256" key="1">
    <source>
        <dbReference type="ARBA" id="ARBA00004889"/>
    </source>
</evidence>
<comment type="catalytic activity">
    <reaction evidence="6">
        <text>orotidine 5'-phosphate + diphosphate = orotate + 5-phospho-alpha-D-ribose 1-diphosphate</text>
        <dbReference type="Rhea" id="RHEA:10380"/>
        <dbReference type="ChEBI" id="CHEBI:30839"/>
        <dbReference type="ChEBI" id="CHEBI:33019"/>
        <dbReference type="ChEBI" id="CHEBI:57538"/>
        <dbReference type="ChEBI" id="CHEBI:58017"/>
        <dbReference type="EC" id="2.4.2.10"/>
    </reaction>
</comment>
<comment type="pathway">
    <text evidence="1 6">Pyrimidine metabolism; UMP biosynthesis via de novo pathway; UMP from orotate: step 1/2.</text>
</comment>
<evidence type="ECO:0000256" key="6">
    <source>
        <dbReference type="HAMAP-Rule" id="MF_01208"/>
    </source>
</evidence>
<dbReference type="AlphaFoldDB" id="A0A1G2IQ69"/>
<feature type="binding site" description="in other chain" evidence="6">
    <location>
        <position position="24"/>
    </location>
    <ligand>
        <name>5-phospho-alpha-D-ribose 1-diphosphate</name>
        <dbReference type="ChEBI" id="CHEBI:58017"/>
        <note>ligand shared between dimeric partners</note>
    </ligand>
</feature>
<gene>
    <name evidence="6" type="primary">pyrE</name>
    <name evidence="8" type="ORF">A3G45_00305</name>
</gene>
<evidence type="ECO:0000256" key="2">
    <source>
        <dbReference type="ARBA" id="ARBA00011971"/>
    </source>
</evidence>
<comment type="caution">
    <text evidence="6">Lacks conserved residue(s) required for the propagation of feature annotation.</text>
</comment>
<dbReference type="PANTHER" id="PTHR19278">
    <property type="entry name" value="OROTATE PHOSPHORIBOSYLTRANSFERASE"/>
    <property type="match status" value="1"/>
</dbReference>
<keyword evidence="5 6" id="KW-0665">Pyrimidine biosynthesis</keyword>
<evidence type="ECO:0000256" key="3">
    <source>
        <dbReference type="ARBA" id="ARBA00022676"/>
    </source>
</evidence>
<dbReference type="CDD" id="cd06223">
    <property type="entry name" value="PRTases_typeI"/>
    <property type="match status" value="1"/>
</dbReference>
<evidence type="ECO:0000256" key="4">
    <source>
        <dbReference type="ARBA" id="ARBA00022679"/>
    </source>
</evidence>
<feature type="domain" description="Phosphoribosyltransferase" evidence="7">
    <location>
        <begin position="44"/>
        <end position="152"/>
    </location>
</feature>
<keyword evidence="3 6" id="KW-0328">Glycosyltransferase</keyword>
<feature type="binding site" evidence="6">
    <location>
        <position position="120"/>
    </location>
    <ligand>
        <name>orotate</name>
        <dbReference type="ChEBI" id="CHEBI:30839"/>
    </ligand>
</feature>
<dbReference type="EMBL" id="MHPE01000026">
    <property type="protein sequence ID" value="OGZ76782.1"/>
    <property type="molecule type" value="Genomic_DNA"/>
</dbReference>
<evidence type="ECO:0000259" key="7">
    <source>
        <dbReference type="Pfam" id="PF00156"/>
    </source>
</evidence>
<proteinExistence type="inferred from homology"/>
<dbReference type="InterPro" id="IPR000836">
    <property type="entry name" value="PRTase_dom"/>
</dbReference>
<dbReference type="SUPFAM" id="SSF53271">
    <property type="entry name" value="PRTase-like"/>
    <property type="match status" value="1"/>
</dbReference>
<dbReference type="GO" id="GO:0044205">
    <property type="term" value="P:'de novo' UMP biosynthetic process"/>
    <property type="evidence" value="ECO:0007669"/>
    <property type="project" value="UniProtKB-UniRule"/>
</dbReference>
<comment type="cofactor">
    <cofactor evidence="6">
        <name>Mg(2+)</name>
        <dbReference type="ChEBI" id="CHEBI:18420"/>
    </cofactor>
</comment>
<comment type="subunit">
    <text evidence="6">Homodimer.</text>
</comment>
<feature type="binding site" evidence="6">
    <location>
        <position position="148"/>
    </location>
    <ligand>
        <name>orotate</name>
        <dbReference type="ChEBI" id="CHEBI:30839"/>
    </ligand>
</feature>
<protein>
    <recommendedName>
        <fullName evidence="2 6">Orotate phosphoribosyltransferase</fullName>
        <shortName evidence="6">OPRT</shortName>
        <shortName evidence="6">OPRTase</shortName>
        <ecNumber evidence="2 6">2.4.2.10</ecNumber>
    </recommendedName>
</protein>
<accession>A0A1G2IQ69</accession>